<name>Q7UQ55_RHOBA</name>
<dbReference type="AlphaFoldDB" id="Q7UQ55"/>
<dbReference type="KEGG" id="rba:RB6506"/>
<dbReference type="InParanoid" id="Q7UQ55"/>
<dbReference type="STRING" id="243090.RB6506"/>
<reference evidence="1 2" key="1">
    <citation type="journal article" date="2003" name="Proc. Natl. Acad. Sci. U.S.A.">
        <title>Complete genome sequence of the marine planctomycete Pirellula sp. strain 1.</title>
        <authorList>
            <person name="Gloeckner F.O."/>
            <person name="Kube M."/>
            <person name="Bauer M."/>
            <person name="Teeling H."/>
            <person name="Lombardot T."/>
            <person name="Ludwig W."/>
            <person name="Gade D."/>
            <person name="Beck A."/>
            <person name="Borzym K."/>
            <person name="Heitmann K."/>
            <person name="Rabus R."/>
            <person name="Schlesner H."/>
            <person name="Amann R."/>
            <person name="Reinhardt R."/>
        </authorList>
    </citation>
    <scope>NUCLEOTIDE SEQUENCE [LARGE SCALE GENOMIC DNA]</scope>
    <source>
        <strain evidence="2">DSM 10527 / NCIMB 13988 / SH1</strain>
    </source>
</reference>
<accession>Q7UQ55</accession>
<proteinExistence type="predicted"/>
<organism evidence="1 2">
    <name type="scientific">Rhodopirellula baltica (strain DSM 10527 / NCIMB 13988 / SH1)</name>
    <dbReference type="NCBI Taxonomy" id="243090"/>
    <lineage>
        <taxon>Bacteria</taxon>
        <taxon>Pseudomonadati</taxon>
        <taxon>Planctomycetota</taxon>
        <taxon>Planctomycetia</taxon>
        <taxon>Pirellulales</taxon>
        <taxon>Pirellulaceae</taxon>
        <taxon>Rhodopirellula</taxon>
    </lineage>
</organism>
<dbReference type="Proteomes" id="UP000001025">
    <property type="component" value="Chromosome"/>
</dbReference>
<dbReference type="EMBL" id="BX294144">
    <property type="protein sequence ID" value="CAD74850.1"/>
    <property type="molecule type" value="Genomic_DNA"/>
</dbReference>
<keyword evidence="2" id="KW-1185">Reference proteome</keyword>
<sequence>MRERGDLGRGRLNVVTTIAKIQRVFVIQRWVVPLNH</sequence>
<dbReference type="EnsemblBacteria" id="CAD74850">
    <property type="protein sequence ID" value="CAD74850"/>
    <property type="gene ID" value="RB6506"/>
</dbReference>
<protein>
    <submittedName>
        <fullName evidence="1">Uncharacterized protein</fullName>
    </submittedName>
</protein>
<evidence type="ECO:0000313" key="1">
    <source>
        <dbReference type="EMBL" id="CAD74850.1"/>
    </source>
</evidence>
<dbReference type="HOGENOM" id="CLU_3358114_0_0_0"/>
<gene>
    <name evidence="1" type="ordered locus">RB6506</name>
</gene>
<evidence type="ECO:0000313" key="2">
    <source>
        <dbReference type="Proteomes" id="UP000001025"/>
    </source>
</evidence>